<dbReference type="InterPro" id="IPR018958">
    <property type="entry name" value="Knr4/Smi1-like_dom"/>
</dbReference>
<reference evidence="2 3" key="1">
    <citation type="submission" date="2021-06" db="EMBL/GenBank/DDBJ databases">
        <authorList>
            <person name="Criscuolo A."/>
        </authorList>
    </citation>
    <scope>NUCLEOTIDE SEQUENCE [LARGE SCALE GENOMIC DNA]</scope>
    <source>
        <strain evidence="3">CIP 111802</strain>
    </source>
</reference>
<dbReference type="Pfam" id="PF14568">
    <property type="entry name" value="SUKH_6"/>
    <property type="match status" value="1"/>
</dbReference>
<organism evidence="2 3">
    <name type="scientific">Paenibacillus allorhizosphaerae</name>
    <dbReference type="NCBI Taxonomy" id="2849866"/>
    <lineage>
        <taxon>Bacteria</taxon>
        <taxon>Bacillati</taxon>
        <taxon>Bacillota</taxon>
        <taxon>Bacilli</taxon>
        <taxon>Bacillales</taxon>
        <taxon>Paenibacillaceae</taxon>
        <taxon>Paenibacillus</taxon>
    </lineage>
</organism>
<dbReference type="SMART" id="SM00860">
    <property type="entry name" value="SMI1_KNR4"/>
    <property type="match status" value="1"/>
</dbReference>
<proteinExistence type="predicted"/>
<name>A0ABM8VU27_9BACL</name>
<evidence type="ECO:0000313" key="3">
    <source>
        <dbReference type="Proteomes" id="UP000730618"/>
    </source>
</evidence>
<feature type="domain" description="Knr4/Smi1-like" evidence="1">
    <location>
        <begin position="28"/>
        <end position="146"/>
    </location>
</feature>
<gene>
    <name evidence="2" type="primary">yxxD_1</name>
    <name evidence="2" type="ORF">PAECIP111802_07041</name>
</gene>
<dbReference type="Proteomes" id="UP000730618">
    <property type="component" value="Unassembled WGS sequence"/>
</dbReference>
<dbReference type="EMBL" id="CAJVCE010000042">
    <property type="protein sequence ID" value="CAG7658423.1"/>
    <property type="molecule type" value="Genomic_DNA"/>
</dbReference>
<protein>
    <submittedName>
        <fullName evidence="2">Antitoxin YxxD</fullName>
    </submittedName>
</protein>
<evidence type="ECO:0000259" key="1">
    <source>
        <dbReference type="SMART" id="SM00860"/>
    </source>
</evidence>
<accession>A0ABM8VU27</accession>
<evidence type="ECO:0000313" key="2">
    <source>
        <dbReference type="EMBL" id="CAG7658423.1"/>
    </source>
</evidence>
<sequence length="155" mass="17963">MADFSFLKSYVLSEGDDTAHLMKHSFYALDNHGVEGAESRIGFKFPDELRNFYELIGYGFICNTTKKGINRLMDPSSVADFRLGEGIYEYDPDREIYDNNKLLVFFEVSEGTYLTMDLVNGNQNGECPIYYFDEKIADSLHEFLIRMDSQTDYYL</sequence>
<comment type="caution">
    <text evidence="2">The sequence shown here is derived from an EMBL/GenBank/DDBJ whole genome shotgun (WGS) entry which is preliminary data.</text>
</comment>
<dbReference type="RefSeq" id="WP_218103169.1">
    <property type="nucleotide sequence ID" value="NZ_CAJVCE010000042.1"/>
</dbReference>
<keyword evidence="3" id="KW-1185">Reference proteome</keyword>